<dbReference type="EMBL" id="CP014209">
    <property type="protein sequence ID" value="ANC32640.1"/>
    <property type="molecule type" value="Genomic_DNA"/>
</dbReference>
<evidence type="ECO:0000313" key="3">
    <source>
        <dbReference type="Proteomes" id="UP000076794"/>
    </source>
</evidence>
<dbReference type="Gene3D" id="3.30.300.20">
    <property type="match status" value="1"/>
</dbReference>
<keyword evidence="3" id="KW-1185">Reference proteome</keyword>
<name>A0A168FWV9_9MICO</name>
<sequence>MTDEKLTADDAPAVTPTPTDPLWVERTGTRTYRGYTARGASVEIGPASSGAVFTPGELLKIALAACAGMSSDTKFSRVLGDDYRVTIRVEDPKDMEQDLYPVLTEKFEIDLSSLDEQSRNKTLLLAQRSIDRACTVGRTLKAGALVPPATFEQPADDASGAGSEDRAVR</sequence>
<dbReference type="PATRIC" id="fig|1300344.3.peg.3144"/>
<feature type="compositionally biased region" description="Low complexity" evidence="1">
    <location>
        <begin position="9"/>
        <end position="21"/>
    </location>
</feature>
<dbReference type="AlphaFoldDB" id="A0A168FWV9"/>
<reference evidence="2 3" key="1">
    <citation type="submission" date="2016-01" db="EMBL/GenBank/DDBJ databases">
        <title>Complete genome sequence of a soil Actinobacterium, Isoptericola dokdonensis DS-3.</title>
        <authorList>
            <person name="Kwon S.-K."/>
            <person name="Kim J.F."/>
        </authorList>
    </citation>
    <scope>NUCLEOTIDE SEQUENCE [LARGE SCALE GENOMIC DNA]</scope>
    <source>
        <strain evidence="2 3">DS-3</strain>
    </source>
</reference>
<evidence type="ECO:0000313" key="2">
    <source>
        <dbReference type="EMBL" id="ANC32640.1"/>
    </source>
</evidence>
<dbReference type="OrthoDB" id="4703953at2"/>
<dbReference type="RefSeq" id="WP_068203942.1">
    <property type="nucleotide sequence ID" value="NZ_CP014209.1"/>
</dbReference>
<gene>
    <name evidence="2" type="ORF">I598_3125</name>
</gene>
<protein>
    <submittedName>
        <fullName evidence="2">OsmC-like protein</fullName>
    </submittedName>
</protein>
<accession>A0A168FWV9</accession>
<proteinExistence type="predicted"/>
<organism evidence="2 3">
    <name type="scientific">Isoptericola dokdonensis DS-3</name>
    <dbReference type="NCBI Taxonomy" id="1300344"/>
    <lineage>
        <taxon>Bacteria</taxon>
        <taxon>Bacillati</taxon>
        <taxon>Actinomycetota</taxon>
        <taxon>Actinomycetes</taxon>
        <taxon>Micrococcales</taxon>
        <taxon>Promicromonosporaceae</taxon>
        <taxon>Isoptericola</taxon>
    </lineage>
</organism>
<dbReference type="STRING" id="1300344.I598_3125"/>
<dbReference type="SUPFAM" id="SSF82784">
    <property type="entry name" value="OsmC-like"/>
    <property type="match status" value="1"/>
</dbReference>
<dbReference type="Proteomes" id="UP000076794">
    <property type="component" value="Chromosome"/>
</dbReference>
<feature type="region of interest" description="Disordered" evidence="1">
    <location>
        <begin position="1"/>
        <end position="26"/>
    </location>
</feature>
<evidence type="ECO:0000256" key="1">
    <source>
        <dbReference type="SAM" id="MobiDB-lite"/>
    </source>
</evidence>
<feature type="region of interest" description="Disordered" evidence="1">
    <location>
        <begin position="147"/>
        <end position="169"/>
    </location>
</feature>
<dbReference type="KEGG" id="ido:I598_3125"/>
<dbReference type="InterPro" id="IPR036102">
    <property type="entry name" value="OsmC/Ohrsf"/>
</dbReference>
<dbReference type="InterPro" id="IPR015946">
    <property type="entry name" value="KH_dom-like_a/b"/>
</dbReference>